<dbReference type="Proteomes" id="UP000266673">
    <property type="component" value="Unassembled WGS sequence"/>
</dbReference>
<keyword evidence="2" id="KW-1185">Reference proteome</keyword>
<proteinExistence type="predicted"/>
<sequence>MEESVFDASADTILAGITPSWIEKFKFKHGIIIQKHEIFFAECLAYSIKLSESLNKAVTSALEDNDPYYELTKIFKNYRHFLPRKVVLGYKLYRMSYLIVYKKCPKQNNEKIEWETLNDFKIENCNDILDLWAKLMIQKIMLTKRAKDYMNLQITWILVGKPAEIGFFDKKTHNIAVICSENTSFTFQNDRKDLIE</sequence>
<organism evidence="1 2">
    <name type="scientific">Gigaspora rosea</name>
    <dbReference type="NCBI Taxonomy" id="44941"/>
    <lineage>
        <taxon>Eukaryota</taxon>
        <taxon>Fungi</taxon>
        <taxon>Fungi incertae sedis</taxon>
        <taxon>Mucoromycota</taxon>
        <taxon>Glomeromycotina</taxon>
        <taxon>Glomeromycetes</taxon>
        <taxon>Diversisporales</taxon>
        <taxon>Gigasporaceae</taxon>
        <taxon>Gigaspora</taxon>
    </lineage>
</organism>
<dbReference type="EMBL" id="QKWP01000433">
    <property type="protein sequence ID" value="RIB20156.1"/>
    <property type="molecule type" value="Genomic_DNA"/>
</dbReference>
<reference evidence="1 2" key="1">
    <citation type="submission" date="2018-06" db="EMBL/GenBank/DDBJ databases">
        <title>Comparative genomics reveals the genomic features of Rhizophagus irregularis, R. cerebriforme, R. diaphanum and Gigaspora rosea, and their symbiotic lifestyle signature.</title>
        <authorList>
            <person name="Morin E."/>
            <person name="San Clemente H."/>
            <person name="Chen E.C.H."/>
            <person name="De La Providencia I."/>
            <person name="Hainaut M."/>
            <person name="Kuo A."/>
            <person name="Kohler A."/>
            <person name="Murat C."/>
            <person name="Tang N."/>
            <person name="Roy S."/>
            <person name="Loubradou J."/>
            <person name="Henrissat B."/>
            <person name="Grigoriev I.V."/>
            <person name="Corradi N."/>
            <person name="Roux C."/>
            <person name="Martin F.M."/>
        </authorList>
    </citation>
    <scope>NUCLEOTIDE SEQUENCE [LARGE SCALE GENOMIC DNA]</scope>
    <source>
        <strain evidence="1 2">DAOM 194757</strain>
    </source>
</reference>
<evidence type="ECO:0000313" key="1">
    <source>
        <dbReference type="EMBL" id="RIB20156.1"/>
    </source>
</evidence>
<name>A0A397VLU3_9GLOM</name>
<evidence type="ECO:0000313" key="2">
    <source>
        <dbReference type="Proteomes" id="UP000266673"/>
    </source>
</evidence>
<accession>A0A397VLU3</accession>
<dbReference type="AlphaFoldDB" id="A0A397VLU3"/>
<protein>
    <submittedName>
        <fullName evidence="1">Uncharacterized protein</fullName>
    </submittedName>
</protein>
<comment type="caution">
    <text evidence="1">The sequence shown here is derived from an EMBL/GenBank/DDBJ whole genome shotgun (WGS) entry which is preliminary data.</text>
</comment>
<gene>
    <name evidence="1" type="ORF">C2G38_2035484</name>
</gene>